<dbReference type="Proteomes" id="UP001497700">
    <property type="component" value="Unassembled WGS sequence"/>
</dbReference>
<name>A0ACB9YSP0_9PEZI</name>
<evidence type="ECO:0000313" key="2">
    <source>
        <dbReference type="Proteomes" id="UP001497700"/>
    </source>
</evidence>
<evidence type="ECO:0000313" key="1">
    <source>
        <dbReference type="EMBL" id="KAI4862262.1"/>
    </source>
</evidence>
<gene>
    <name evidence="1" type="ORF">F4820DRAFT_451177</name>
</gene>
<accession>A0ACB9YSP0</accession>
<dbReference type="EMBL" id="MU393530">
    <property type="protein sequence ID" value="KAI4862262.1"/>
    <property type="molecule type" value="Genomic_DNA"/>
</dbReference>
<keyword evidence="2" id="KW-1185">Reference proteome</keyword>
<sequence length="207" mass="23974">MDKERVKIHWVSNQLTVTLDPNKPVPWEHIVEKMHRFLREDYKFPSQPRSVAQPTEQPATLTRPDNLNTNSPILTLSDSRKRSCPLLSLPLELFFEIFDPLTEPREVNILLGLPSTMWINSLYFLVKVFWEDSHPRKLMNLFHVSKAFREVAVSYYGEPGKFSPLFNPRRDKLVLRSSSVVDRYRVLAIVASNQPCHASFLAAHPPP</sequence>
<protein>
    <submittedName>
        <fullName evidence="1">Uncharacterized protein</fullName>
    </submittedName>
</protein>
<proteinExistence type="predicted"/>
<comment type="caution">
    <text evidence="1">The sequence shown here is derived from an EMBL/GenBank/DDBJ whole genome shotgun (WGS) entry which is preliminary data.</text>
</comment>
<reference evidence="1 2" key="1">
    <citation type="journal article" date="2022" name="New Phytol.">
        <title>Ecological generalism drives hyperdiversity of secondary metabolite gene clusters in xylarialean endophytes.</title>
        <authorList>
            <person name="Franco M.E.E."/>
            <person name="Wisecaver J.H."/>
            <person name="Arnold A.E."/>
            <person name="Ju Y.M."/>
            <person name="Slot J.C."/>
            <person name="Ahrendt S."/>
            <person name="Moore L.P."/>
            <person name="Eastman K.E."/>
            <person name="Scott K."/>
            <person name="Konkel Z."/>
            <person name="Mondo S.J."/>
            <person name="Kuo A."/>
            <person name="Hayes R.D."/>
            <person name="Haridas S."/>
            <person name="Andreopoulos B."/>
            <person name="Riley R."/>
            <person name="LaButti K."/>
            <person name="Pangilinan J."/>
            <person name="Lipzen A."/>
            <person name="Amirebrahimi M."/>
            <person name="Yan J."/>
            <person name="Adam C."/>
            <person name="Keymanesh K."/>
            <person name="Ng V."/>
            <person name="Louie K."/>
            <person name="Northen T."/>
            <person name="Drula E."/>
            <person name="Henrissat B."/>
            <person name="Hsieh H.M."/>
            <person name="Youens-Clark K."/>
            <person name="Lutzoni F."/>
            <person name="Miadlikowska J."/>
            <person name="Eastwood D.C."/>
            <person name="Hamelin R.C."/>
            <person name="Grigoriev I.V."/>
            <person name="U'Ren J.M."/>
        </authorList>
    </citation>
    <scope>NUCLEOTIDE SEQUENCE [LARGE SCALE GENOMIC DNA]</scope>
    <source>
        <strain evidence="1 2">CBS 119005</strain>
    </source>
</reference>
<organism evidence="1 2">
    <name type="scientific">Hypoxylon rubiginosum</name>
    <dbReference type="NCBI Taxonomy" id="110542"/>
    <lineage>
        <taxon>Eukaryota</taxon>
        <taxon>Fungi</taxon>
        <taxon>Dikarya</taxon>
        <taxon>Ascomycota</taxon>
        <taxon>Pezizomycotina</taxon>
        <taxon>Sordariomycetes</taxon>
        <taxon>Xylariomycetidae</taxon>
        <taxon>Xylariales</taxon>
        <taxon>Hypoxylaceae</taxon>
        <taxon>Hypoxylon</taxon>
    </lineage>
</organism>